<evidence type="ECO:0000256" key="1">
    <source>
        <dbReference type="SAM" id="MobiDB-lite"/>
    </source>
</evidence>
<dbReference type="InParanoid" id="A0A409Y5U6"/>
<evidence type="ECO:0000313" key="3">
    <source>
        <dbReference type="Proteomes" id="UP000284706"/>
    </source>
</evidence>
<dbReference type="EMBL" id="NHYE01001112">
    <property type="protein sequence ID" value="PPQ98338.1"/>
    <property type="molecule type" value="Genomic_DNA"/>
</dbReference>
<dbReference type="OrthoDB" id="2685034at2759"/>
<feature type="non-terminal residue" evidence="2">
    <location>
        <position position="397"/>
    </location>
</feature>
<sequence length="397" mass="43979">MQYGHMPLQERRDPNLDGGSASFHQNGLGQALGTHQHLPQAVGPAPTYARQPPTDYRNPSTSPPSHAAPPSAHSPLTFAAVQSAATSPAMKRKQVDPSLGAQTLKRRREAGGADETDNFDIDGGGQGAKHWTDEEKTKLFNWLMGVGQEEHWNALRATKNSCLRDCAQEVFGGKKTYQALKGCYERNFNLFKQIYAFETAHGQAGGSNNLANLPEADRLREYDRRLQIARKAGSDVGNITARTIDHWHRVGWYDLFYRRWHGDPATTRPVQNRSGGGVGNSTLVGGDEPEEEEPTIDYNDPSSHAHMNGLNGLGHDRQPQQQQPQQHQQHHVFINPQDLRDNQQQTSLGQPPQSATLRAGPSHAHPPQQQLQPQQQQPPPQQQPQHHPPPPQAHPQA</sequence>
<feature type="compositionally biased region" description="Pro residues" evidence="1">
    <location>
        <begin position="376"/>
        <end position="397"/>
    </location>
</feature>
<feature type="compositionally biased region" description="Polar residues" evidence="1">
    <location>
        <begin position="342"/>
        <end position="356"/>
    </location>
</feature>
<dbReference type="AlphaFoldDB" id="A0A409Y5U6"/>
<comment type="caution">
    <text evidence="2">The sequence shown here is derived from an EMBL/GenBank/DDBJ whole genome shotgun (WGS) entry which is preliminary data.</text>
</comment>
<organism evidence="2 3">
    <name type="scientific">Gymnopilus dilepis</name>
    <dbReference type="NCBI Taxonomy" id="231916"/>
    <lineage>
        <taxon>Eukaryota</taxon>
        <taxon>Fungi</taxon>
        <taxon>Dikarya</taxon>
        <taxon>Basidiomycota</taxon>
        <taxon>Agaricomycotina</taxon>
        <taxon>Agaricomycetes</taxon>
        <taxon>Agaricomycetidae</taxon>
        <taxon>Agaricales</taxon>
        <taxon>Agaricineae</taxon>
        <taxon>Hymenogastraceae</taxon>
        <taxon>Gymnopilus</taxon>
    </lineage>
</organism>
<name>A0A409Y5U6_9AGAR</name>
<feature type="compositionally biased region" description="Low complexity" evidence="1">
    <location>
        <begin position="363"/>
        <end position="375"/>
    </location>
</feature>
<feature type="region of interest" description="Disordered" evidence="1">
    <location>
        <begin position="1"/>
        <end position="130"/>
    </location>
</feature>
<accession>A0A409Y5U6</accession>
<feature type="compositionally biased region" description="Low complexity" evidence="1">
    <location>
        <begin position="59"/>
        <end position="75"/>
    </location>
</feature>
<gene>
    <name evidence="2" type="ORF">CVT26_013594</name>
</gene>
<keyword evidence="3" id="KW-1185">Reference proteome</keyword>
<proteinExistence type="predicted"/>
<feature type="region of interest" description="Disordered" evidence="1">
    <location>
        <begin position="264"/>
        <end position="397"/>
    </location>
</feature>
<evidence type="ECO:0000313" key="2">
    <source>
        <dbReference type="EMBL" id="PPQ98338.1"/>
    </source>
</evidence>
<dbReference type="Proteomes" id="UP000284706">
    <property type="component" value="Unassembled WGS sequence"/>
</dbReference>
<reference evidence="2 3" key="1">
    <citation type="journal article" date="2018" name="Evol. Lett.">
        <title>Horizontal gene cluster transfer increased hallucinogenic mushroom diversity.</title>
        <authorList>
            <person name="Reynolds H.T."/>
            <person name="Vijayakumar V."/>
            <person name="Gluck-Thaler E."/>
            <person name="Korotkin H.B."/>
            <person name="Matheny P.B."/>
            <person name="Slot J.C."/>
        </authorList>
    </citation>
    <scope>NUCLEOTIDE SEQUENCE [LARGE SCALE GENOMIC DNA]</scope>
    <source>
        <strain evidence="2 3">SRW20</strain>
    </source>
</reference>
<protein>
    <submittedName>
        <fullName evidence="2">Uncharacterized protein</fullName>
    </submittedName>
</protein>